<evidence type="ECO:0000313" key="3">
    <source>
        <dbReference type="Proteomes" id="UP000092665"/>
    </source>
</evidence>
<protein>
    <recommendedName>
        <fullName evidence="4">CVNH domain protein</fullName>
    </recommendedName>
</protein>
<dbReference type="RefSeq" id="WP_065389255.1">
    <property type="nucleotide sequence ID" value="NZ_CAWMQN010000018.1"/>
</dbReference>
<feature type="chain" id="PRO_5008619874" description="CVNH domain protein" evidence="1">
    <location>
        <begin position="20"/>
        <end position="103"/>
    </location>
</feature>
<organism evidence="2 3">
    <name type="scientific">Photorhabdus namnaonensis</name>
    <dbReference type="NCBI Taxonomy" id="1851568"/>
    <lineage>
        <taxon>Bacteria</taxon>
        <taxon>Pseudomonadati</taxon>
        <taxon>Pseudomonadota</taxon>
        <taxon>Gammaproteobacteria</taxon>
        <taxon>Enterobacterales</taxon>
        <taxon>Morganellaceae</taxon>
        <taxon>Photorhabdus</taxon>
    </lineage>
</organism>
<feature type="signal peptide" evidence="1">
    <location>
        <begin position="1"/>
        <end position="19"/>
    </location>
</feature>
<keyword evidence="1" id="KW-0732">Signal</keyword>
<accession>A0A1B8YMH6</accession>
<evidence type="ECO:0000313" key="2">
    <source>
        <dbReference type="EMBL" id="OCA56301.1"/>
    </source>
</evidence>
<proteinExistence type="predicted"/>
<gene>
    <name evidence="2" type="ORF">Phpb_00800</name>
</gene>
<sequence precursor="true">MKKFILVALLLGFASAANASSGDDKSASPTIPITTQDCIAKWNVSSAAQSCSASVSKAGERSCTVSAKCRALNGKLINNYKIYPYTNMSQLSNCNGYLKIDGC</sequence>
<dbReference type="AlphaFoldDB" id="A0A1B8YMH6"/>
<reference evidence="3" key="1">
    <citation type="submission" date="2015-11" db="EMBL/GenBank/DDBJ databases">
        <authorList>
            <person name="Tobias N.J."/>
            <person name="Mishra B."/>
            <person name="Gupta D.K."/>
            <person name="Thines M."/>
            <person name="Stinear T.P."/>
            <person name="Bode H.B."/>
        </authorList>
    </citation>
    <scope>NUCLEOTIDE SEQUENCE [LARGE SCALE GENOMIC DNA]</scope>
    <source>
        <strain evidence="3">PB45.5</strain>
    </source>
</reference>
<name>A0A1B8YMH6_9GAMM</name>
<comment type="caution">
    <text evidence="2">The sequence shown here is derived from an EMBL/GenBank/DDBJ whole genome shotgun (WGS) entry which is preliminary data.</text>
</comment>
<evidence type="ECO:0008006" key="4">
    <source>
        <dbReference type="Google" id="ProtNLM"/>
    </source>
</evidence>
<evidence type="ECO:0000256" key="1">
    <source>
        <dbReference type="SAM" id="SignalP"/>
    </source>
</evidence>
<dbReference type="Proteomes" id="UP000092665">
    <property type="component" value="Unassembled WGS sequence"/>
</dbReference>
<keyword evidence="3" id="KW-1185">Reference proteome</keyword>
<dbReference type="EMBL" id="LOIC01000018">
    <property type="protein sequence ID" value="OCA56301.1"/>
    <property type="molecule type" value="Genomic_DNA"/>
</dbReference>